<evidence type="ECO:0000313" key="2">
    <source>
        <dbReference type="Proteomes" id="UP000023152"/>
    </source>
</evidence>
<reference evidence="1 2" key="1">
    <citation type="journal article" date="2013" name="Curr. Biol.">
        <title>The Genome of the Foraminiferan Reticulomyxa filosa.</title>
        <authorList>
            <person name="Glockner G."/>
            <person name="Hulsmann N."/>
            <person name="Schleicher M."/>
            <person name="Noegel A.A."/>
            <person name="Eichinger L."/>
            <person name="Gallinger C."/>
            <person name="Pawlowski J."/>
            <person name="Sierra R."/>
            <person name="Euteneuer U."/>
            <person name="Pillet L."/>
            <person name="Moustafa A."/>
            <person name="Platzer M."/>
            <person name="Groth M."/>
            <person name="Szafranski K."/>
            <person name="Schliwa M."/>
        </authorList>
    </citation>
    <scope>NUCLEOTIDE SEQUENCE [LARGE SCALE GENOMIC DNA]</scope>
</reference>
<keyword evidence="2" id="KW-1185">Reference proteome</keyword>
<dbReference type="Proteomes" id="UP000023152">
    <property type="component" value="Unassembled WGS sequence"/>
</dbReference>
<protein>
    <submittedName>
        <fullName evidence="1">Uncharacterized protein</fullName>
    </submittedName>
</protein>
<proteinExistence type="predicted"/>
<dbReference type="AlphaFoldDB" id="X6LV50"/>
<feature type="non-terminal residue" evidence="1">
    <location>
        <position position="1"/>
    </location>
</feature>
<comment type="caution">
    <text evidence="1">The sequence shown here is derived from an EMBL/GenBank/DDBJ whole genome shotgun (WGS) entry which is preliminary data.</text>
</comment>
<gene>
    <name evidence="1" type="ORF">RFI_31593</name>
</gene>
<accession>X6LV50</accession>
<evidence type="ECO:0000313" key="1">
    <source>
        <dbReference type="EMBL" id="ETO05803.1"/>
    </source>
</evidence>
<organism evidence="1 2">
    <name type="scientific">Reticulomyxa filosa</name>
    <dbReference type="NCBI Taxonomy" id="46433"/>
    <lineage>
        <taxon>Eukaryota</taxon>
        <taxon>Sar</taxon>
        <taxon>Rhizaria</taxon>
        <taxon>Retaria</taxon>
        <taxon>Foraminifera</taxon>
        <taxon>Monothalamids</taxon>
        <taxon>Reticulomyxidae</taxon>
        <taxon>Reticulomyxa</taxon>
    </lineage>
</organism>
<sequence>LCHTNESITWYQNNVVFKENSGVSISNDWSLMNITNCLFESNNGTLLHMAGTDSSHISFIKNTVINKNQIYGSNAALIVFQESIKNLFSASTHFLYVNITNNIGTLAATQVSSSNVGNKVWPCPETYNASQLTWNYVQFENNTLGSVSGTHLMNLQYVNMRMNEV</sequence>
<dbReference type="EMBL" id="ASPP01027763">
    <property type="protein sequence ID" value="ETO05803.1"/>
    <property type="molecule type" value="Genomic_DNA"/>
</dbReference>
<name>X6LV50_RETFI</name>
<feature type="non-terminal residue" evidence="1">
    <location>
        <position position="165"/>
    </location>
</feature>